<keyword evidence="1" id="KW-0732">Signal</keyword>
<sequence length="266" mass="31232">MKTKKNSLLGMLIFTFLLSMGIRAQEDPKPVFITITTMYRNLDADRTDWRKTEQEYFDKVVSKNDLIIGSEILTHYYTANSSEILMVSVYKTWEDIEKSNDVSDELIKKAWPDEKARKAFFDKERSYYITKHSDEIYTSVPSVGEKQLKTDSKEPMIVYIRRSQLSMNGQGKGMKEFNEKVTLKNPYIKAYYPYRHSWGSDSRDFMEAFLFDSFSDIEKSSEKDDELIKAAWPKEAERKAFFDEMNKAFTGLHGDYIYHNEPTMSK</sequence>
<reference evidence="2" key="1">
    <citation type="submission" date="2020-11" db="EMBL/GenBank/DDBJ databases">
        <title>Genome of Flavobacterium soyangense.</title>
        <authorList>
            <person name="Liu Q."/>
            <person name="Xin Y.-H."/>
        </authorList>
    </citation>
    <scope>NUCLEOTIDE SEQUENCE</scope>
    <source>
        <strain evidence="2">CGMCC 1.13493</strain>
    </source>
</reference>
<dbReference type="EMBL" id="JADHEC010000033">
    <property type="protein sequence ID" value="MBF2709504.1"/>
    <property type="molecule type" value="Genomic_DNA"/>
</dbReference>
<gene>
    <name evidence="2" type="ORF">IR213_13025</name>
</gene>
<dbReference type="AlphaFoldDB" id="A0A930Y1H9"/>
<comment type="caution">
    <text evidence="2">The sequence shown here is derived from an EMBL/GenBank/DDBJ whole genome shotgun (WGS) entry which is preliminary data.</text>
</comment>
<evidence type="ECO:0000313" key="3">
    <source>
        <dbReference type="Proteomes" id="UP000646211"/>
    </source>
</evidence>
<keyword evidence="3" id="KW-1185">Reference proteome</keyword>
<organism evidence="2 3">
    <name type="scientific">Flavobacterium soyangense</name>
    <dbReference type="NCBI Taxonomy" id="2023265"/>
    <lineage>
        <taxon>Bacteria</taxon>
        <taxon>Pseudomonadati</taxon>
        <taxon>Bacteroidota</taxon>
        <taxon>Flavobacteriia</taxon>
        <taxon>Flavobacteriales</taxon>
        <taxon>Flavobacteriaceae</taxon>
        <taxon>Flavobacterium</taxon>
    </lineage>
</organism>
<feature type="signal peptide" evidence="1">
    <location>
        <begin position="1"/>
        <end position="24"/>
    </location>
</feature>
<name>A0A930Y1H9_9FLAO</name>
<evidence type="ECO:0000256" key="1">
    <source>
        <dbReference type="SAM" id="SignalP"/>
    </source>
</evidence>
<evidence type="ECO:0000313" key="2">
    <source>
        <dbReference type="EMBL" id="MBF2709504.1"/>
    </source>
</evidence>
<dbReference type="RefSeq" id="WP_194312743.1">
    <property type="nucleotide sequence ID" value="NZ_JADHEC010000033.1"/>
</dbReference>
<dbReference type="Proteomes" id="UP000646211">
    <property type="component" value="Unassembled WGS sequence"/>
</dbReference>
<accession>A0A930Y1H9</accession>
<feature type="chain" id="PRO_5037519440" description="NIPSNAP domain-containing protein" evidence="1">
    <location>
        <begin position="25"/>
        <end position="266"/>
    </location>
</feature>
<proteinExistence type="predicted"/>
<protein>
    <recommendedName>
        <fullName evidence="4">NIPSNAP domain-containing protein</fullName>
    </recommendedName>
</protein>
<evidence type="ECO:0008006" key="4">
    <source>
        <dbReference type="Google" id="ProtNLM"/>
    </source>
</evidence>